<dbReference type="PRINTS" id="PR00866">
    <property type="entry name" value="RNADNAPOLMS"/>
</dbReference>
<dbReference type="PROSITE" id="PS50878">
    <property type="entry name" value="RT_POL"/>
    <property type="match status" value="1"/>
</dbReference>
<dbReference type="GO" id="GO:0003723">
    <property type="term" value="F:RNA binding"/>
    <property type="evidence" value="ECO:0007669"/>
    <property type="project" value="InterPro"/>
</dbReference>
<dbReference type="Proteomes" id="UP001058003">
    <property type="component" value="Chromosome"/>
</dbReference>
<dbReference type="RefSeq" id="WP_211273731.1">
    <property type="nucleotide sequence ID" value="NZ_CP073767.1"/>
</dbReference>
<protein>
    <recommendedName>
        <fullName evidence="1">RNA-directed DNA polymerase</fullName>
        <ecNumber evidence="1">2.7.7.49</ecNumber>
    </recommendedName>
</protein>
<reference evidence="13" key="1">
    <citation type="submission" date="2021-04" db="EMBL/GenBank/DDBJ databases">
        <title>Dactylosporangium aurantiacum NRRL B-8018 full assembly.</title>
        <authorList>
            <person name="Hartkoorn R.C."/>
            <person name="Beaudoing E."/>
            <person name="Hot D."/>
        </authorList>
    </citation>
    <scope>NUCLEOTIDE SEQUENCE</scope>
    <source>
        <strain evidence="13">NRRL B-8018</strain>
    </source>
</reference>
<dbReference type="InterPro" id="IPR000123">
    <property type="entry name" value="Reverse_transcriptase_msDNA"/>
</dbReference>
<dbReference type="AlphaFoldDB" id="A0A9Q9IHZ5"/>
<dbReference type="GO" id="GO:0051607">
    <property type="term" value="P:defense response to virus"/>
    <property type="evidence" value="ECO:0007669"/>
    <property type="project" value="UniProtKB-KW"/>
</dbReference>
<keyword evidence="3" id="KW-0548">Nucleotidyltransferase</keyword>
<dbReference type="GO" id="GO:0046872">
    <property type="term" value="F:metal ion binding"/>
    <property type="evidence" value="ECO:0007669"/>
    <property type="project" value="UniProtKB-KW"/>
</dbReference>
<dbReference type="EMBL" id="CP073767">
    <property type="protein sequence ID" value="UWZ54500.1"/>
    <property type="molecule type" value="Genomic_DNA"/>
</dbReference>
<proteinExistence type="inferred from homology"/>
<evidence type="ECO:0000256" key="8">
    <source>
        <dbReference type="ARBA" id="ARBA00034120"/>
    </source>
</evidence>
<feature type="compositionally biased region" description="Basic residues" evidence="10">
    <location>
        <begin position="1"/>
        <end position="17"/>
    </location>
</feature>
<accession>A0A9Q9IHZ5</accession>
<evidence type="ECO:0000256" key="1">
    <source>
        <dbReference type="ARBA" id="ARBA00012493"/>
    </source>
</evidence>
<evidence type="ECO:0000259" key="12">
    <source>
        <dbReference type="PROSITE" id="PS50943"/>
    </source>
</evidence>
<dbReference type="SUPFAM" id="SSF56672">
    <property type="entry name" value="DNA/RNA polymerases"/>
    <property type="match status" value="1"/>
</dbReference>
<dbReference type="InterPro" id="IPR000477">
    <property type="entry name" value="RT_dom"/>
</dbReference>
<keyword evidence="4" id="KW-0479">Metal-binding</keyword>
<keyword evidence="5" id="KW-0460">Magnesium</keyword>
<keyword evidence="14" id="KW-1185">Reference proteome</keyword>
<evidence type="ECO:0000256" key="7">
    <source>
        <dbReference type="ARBA" id="ARBA00023118"/>
    </source>
</evidence>
<evidence type="ECO:0000313" key="13">
    <source>
        <dbReference type="EMBL" id="UWZ54500.1"/>
    </source>
</evidence>
<comment type="similarity">
    <text evidence="8">Belongs to the bacterial reverse transcriptase family.</text>
</comment>
<keyword evidence="6 13" id="KW-0695">RNA-directed DNA polymerase</keyword>
<feature type="domain" description="HTH cro/C1-type" evidence="12">
    <location>
        <begin position="116"/>
        <end position="136"/>
    </location>
</feature>
<dbReference type="PANTHER" id="PTHR34047">
    <property type="entry name" value="NUCLEAR INTRON MATURASE 1, MITOCHONDRIAL-RELATED"/>
    <property type="match status" value="1"/>
</dbReference>
<evidence type="ECO:0000256" key="10">
    <source>
        <dbReference type="SAM" id="MobiDB-lite"/>
    </source>
</evidence>
<evidence type="ECO:0000256" key="4">
    <source>
        <dbReference type="ARBA" id="ARBA00022723"/>
    </source>
</evidence>
<sequence>MSTAAHRRRASALRATLRRHDRDSSGHAARAVAGALADAFLTVDWARGPLLEVGREVLGRRPRWLGPVVTAVLRAYREAPADRPRELAELISAPGRQPIRVRRATATRTVRQRWDSPRVDDLAALAEFLAVTPDELDWFADRRGLNRRHPDPRVRHYAYTWIGDRLIEAPKSRLKALQRRVLDELLGPLPVHPFAHGFVPGRSVHTFAAPHAGQVTVVRIDLRGYFSSVTAGRVYGLWRTAGYPEPVAHALTALCTTATPHAVSRRVEHRTPHLPQGAPTSPALANLVTFRLDRRLAGLAARFGATYSRYADDLAFSGPLRQPARLVAAVTAVAAEEGFRVNPAKTRVRGRGDQQRLAGLVVNDRPAVPRADYDRLRAVLHHAARDGLDAANRDGHPDFAAHLTGLVAWAAHGHPTRAARLHGLLRAAGINRRTATPP</sequence>
<keyword evidence="2" id="KW-0808">Transferase</keyword>
<dbReference type="KEGG" id="daur:Daura_50105"/>
<dbReference type="InterPro" id="IPR043502">
    <property type="entry name" value="DNA/RNA_pol_sf"/>
</dbReference>
<dbReference type="EC" id="2.7.7.49" evidence="1"/>
<evidence type="ECO:0000256" key="5">
    <source>
        <dbReference type="ARBA" id="ARBA00022842"/>
    </source>
</evidence>
<feature type="domain" description="Reverse transcriptase" evidence="11">
    <location>
        <begin position="127"/>
        <end position="362"/>
    </location>
</feature>
<name>A0A9Q9IHZ5_9ACTN</name>
<organism evidence="13 14">
    <name type="scientific">Dactylosporangium aurantiacum</name>
    <dbReference type="NCBI Taxonomy" id="35754"/>
    <lineage>
        <taxon>Bacteria</taxon>
        <taxon>Bacillati</taxon>
        <taxon>Actinomycetota</taxon>
        <taxon>Actinomycetes</taxon>
        <taxon>Micromonosporales</taxon>
        <taxon>Micromonosporaceae</taxon>
        <taxon>Dactylosporangium</taxon>
    </lineage>
</organism>
<dbReference type="PANTHER" id="PTHR34047:SF7">
    <property type="entry name" value="RNA-DIRECTED DNA POLYMERASE"/>
    <property type="match status" value="1"/>
</dbReference>
<evidence type="ECO:0000256" key="2">
    <source>
        <dbReference type="ARBA" id="ARBA00022679"/>
    </source>
</evidence>
<evidence type="ECO:0000256" key="9">
    <source>
        <dbReference type="ARBA" id="ARBA00048173"/>
    </source>
</evidence>
<evidence type="ECO:0000313" key="14">
    <source>
        <dbReference type="Proteomes" id="UP001058003"/>
    </source>
</evidence>
<evidence type="ECO:0000256" key="6">
    <source>
        <dbReference type="ARBA" id="ARBA00022918"/>
    </source>
</evidence>
<keyword evidence="7" id="KW-0051">Antiviral defense</keyword>
<comment type="catalytic activity">
    <reaction evidence="9">
        <text>DNA(n) + a 2'-deoxyribonucleoside 5'-triphosphate = DNA(n+1) + diphosphate</text>
        <dbReference type="Rhea" id="RHEA:22508"/>
        <dbReference type="Rhea" id="RHEA-COMP:17339"/>
        <dbReference type="Rhea" id="RHEA-COMP:17340"/>
        <dbReference type="ChEBI" id="CHEBI:33019"/>
        <dbReference type="ChEBI" id="CHEBI:61560"/>
        <dbReference type="ChEBI" id="CHEBI:173112"/>
        <dbReference type="EC" id="2.7.7.49"/>
    </reaction>
</comment>
<dbReference type="Pfam" id="PF00078">
    <property type="entry name" value="RVT_1"/>
    <property type="match status" value="1"/>
</dbReference>
<feature type="region of interest" description="Disordered" evidence="10">
    <location>
        <begin position="1"/>
        <end position="25"/>
    </location>
</feature>
<dbReference type="InterPro" id="IPR051083">
    <property type="entry name" value="GrpII_Intron_Splice-Mob/Def"/>
</dbReference>
<dbReference type="GO" id="GO:0003964">
    <property type="term" value="F:RNA-directed DNA polymerase activity"/>
    <property type="evidence" value="ECO:0007669"/>
    <property type="project" value="UniProtKB-KW"/>
</dbReference>
<evidence type="ECO:0000259" key="11">
    <source>
        <dbReference type="PROSITE" id="PS50878"/>
    </source>
</evidence>
<dbReference type="PROSITE" id="PS50943">
    <property type="entry name" value="HTH_CROC1"/>
    <property type="match status" value="1"/>
</dbReference>
<evidence type="ECO:0000256" key="3">
    <source>
        <dbReference type="ARBA" id="ARBA00022695"/>
    </source>
</evidence>
<gene>
    <name evidence="13" type="ORF">Daura_50105</name>
</gene>
<dbReference type="CDD" id="cd03487">
    <property type="entry name" value="RT_Bac_retron_II"/>
    <property type="match status" value="1"/>
</dbReference>
<dbReference type="InterPro" id="IPR001387">
    <property type="entry name" value="Cro/C1-type_HTH"/>
</dbReference>